<dbReference type="Gene3D" id="1.20.1260.20">
    <property type="entry name" value="PPE superfamily"/>
    <property type="match status" value="1"/>
</dbReference>
<dbReference type="Proteomes" id="UP000622552">
    <property type="component" value="Unassembled WGS sequence"/>
</dbReference>
<name>A0A8J7KKC3_9ACTN</name>
<keyword evidence="3" id="KW-1185">Reference proteome</keyword>
<feature type="compositionally biased region" description="Pro residues" evidence="1">
    <location>
        <begin position="186"/>
        <end position="198"/>
    </location>
</feature>
<dbReference type="RefSeq" id="WP_197003484.1">
    <property type="nucleotide sequence ID" value="NZ_BONS01000015.1"/>
</dbReference>
<dbReference type="InterPro" id="IPR038332">
    <property type="entry name" value="PPE_sf"/>
</dbReference>
<feature type="compositionally biased region" description="Basic and acidic residues" evidence="1">
    <location>
        <begin position="349"/>
        <end position="363"/>
    </location>
</feature>
<evidence type="ECO:0000313" key="2">
    <source>
        <dbReference type="EMBL" id="MBG6136521.1"/>
    </source>
</evidence>
<sequence>MAEDNGPSLDSRGLFAQLAKMIRADDPQQLRNNADAWLTLSRGLHERASTVRREADELARIWPDATGSTIASALHNHAANLEREAGTYQHNHGMVTNAAAALTEAQTKLDAIENDPSTTEAKAAAAQDIITALDGDYQTSHSRMQSPQLGTAIYGNERPVAGGEPHPDWTSTDAGETPGHAAPGTPGTPPSPGAPAPSPGEHGTTPRDEPPIEIPPGIPERPPAGGGGGLAGGGGPGGFGGAVTSGGPSGLGGINLGPNGGPVMGGSSPADPLGPSGFGAGRGPGPGVPFGTSAGAGRSGGSGPGMPGVPGAGQGAGNSRSRRRSSRAVGDWLAVDNHAAPAVLGGRRRASDDNSPEAHRWEEADQPFGQDEEQPFDLLGITTDAGPGPADDVWEYIDVDTADDEPDEAGRDWRDGLTDTELAVWSTMSGVQLAPRSSP</sequence>
<feature type="compositionally biased region" description="Gly residues" evidence="1">
    <location>
        <begin position="276"/>
        <end position="285"/>
    </location>
</feature>
<dbReference type="EMBL" id="JADOUF010000001">
    <property type="protein sequence ID" value="MBG6136521.1"/>
    <property type="molecule type" value="Genomic_DNA"/>
</dbReference>
<evidence type="ECO:0000256" key="1">
    <source>
        <dbReference type="SAM" id="MobiDB-lite"/>
    </source>
</evidence>
<comment type="caution">
    <text evidence="2">The sequence shown here is derived from an EMBL/GenBank/DDBJ whole genome shotgun (WGS) entry which is preliminary data.</text>
</comment>
<protein>
    <submittedName>
        <fullName evidence="2">Uncharacterized protein</fullName>
    </submittedName>
</protein>
<organism evidence="2 3">
    <name type="scientific">Longispora fulva</name>
    <dbReference type="NCBI Taxonomy" id="619741"/>
    <lineage>
        <taxon>Bacteria</taxon>
        <taxon>Bacillati</taxon>
        <taxon>Actinomycetota</taxon>
        <taxon>Actinomycetes</taxon>
        <taxon>Micromonosporales</taxon>
        <taxon>Micromonosporaceae</taxon>
        <taxon>Longispora</taxon>
    </lineage>
</organism>
<gene>
    <name evidence="2" type="ORF">IW245_002715</name>
</gene>
<proteinExistence type="predicted"/>
<feature type="compositionally biased region" description="Gly residues" evidence="1">
    <location>
        <begin position="297"/>
        <end position="316"/>
    </location>
</feature>
<feature type="compositionally biased region" description="Low complexity" evidence="1">
    <location>
        <begin position="174"/>
        <end position="185"/>
    </location>
</feature>
<reference evidence="2" key="1">
    <citation type="submission" date="2020-11" db="EMBL/GenBank/DDBJ databases">
        <title>Sequencing the genomes of 1000 actinobacteria strains.</title>
        <authorList>
            <person name="Klenk H.-P."/>
        </authorList>
    </citation>
    <scope>NUCLEOTIDE SEQUENCE</scope>
    <source>
        <strain evidence="2">DSM 45356</strain>
    </source>
</reference>
<dbReference type="AlphaFoldDB" id="A0A8J7KKC3"/>
<feature type="region of interest" description="Disordered" evidence="1">
    <location>
        <begin position="154"/>
        <end position="374"/>
    </location>
</feature>
<feature type="compositionally biased region" description="Pro residues" evidence="1">
    <location>
        <begin position="212"/>
        <end position="222"/>
    </location>
</feature>
<evidence type="ECO:0000313" key="3">
    <source>
        <dbReference type="Proteomes" id="UP000622552"/>
    </source>
</evidence>
<accession>A0A8J7KKC3</accession>
<feature type="compositionally biased region" description="Gly residues" evidence="1">
    <location>
        <begin position="224"/>
        <end position="264"/>
    </location>
</feature>